<dbReference type="Proteomes" id="UP001595528">
    <property type="component" value="Unassembled WGS sequence"/>
</dbReference>
<reference evidence="7" key="1">
    <citation type="journal article" date="2019" name="Int. J. Syst. Evol. Microbiol.">
        <title>The Global Catalogue of Microorganisms (GCM) 10K type strain sequencing project: providing services to taxonomists for standard genome sequencing and annotation.</title>
        <authorList>
            <consortium name="The Broad Institute Genomics Platform"/>
            <consortium name="The Broad Institute Genome Sequencing Center for Infectious Disease"/>
            <person name="Wu L."/>
            <person name="Ma J."/>
        </authorList>
    </citation>
    <scope>NUCLEOTIDE SEQUENCE [LARGE SCALE GENOMIC DNA]</scope>
    <source>
        <strain evidence="7">KCTC 42964</strain>
    </source>
</reference>
<accession>A0ABV7L042</accession>
<dbReference type="Pfam" id="PF01263">
    <property type="entry name" value="Aldose_epim"/>
    <property type="match status" value="1"/>
</dbReference>
<keyword evidence="4 5" id="KW-0119">Carbohydrate metabolism</keyword>
<dbReference type="InterPro" id="IPR011013">
    <property type="entry name" value="Gal_mutarotase_sf_dom"/>
</dbReference>
<comment type="similarity">
    <text evidence="2 5">Belongs to the aldose epimerase family.</text>
</comment>
<dbReference type="InterPro" id="IPR008183">
    <property type="entry name" value="Aldose_1/G6P_1-epimerase"/>
</dbReference>
<dbReference type="PIRSF" id="PIRSF005096">
    <property type="entry name" value="GALM"/>
    <property type="match status" value="1"/>
</dbReference>
<dbReference type="EMBL" id="JBHRTR010000025">
    <property type="protein sequence ID" value="MFC3227736.1"/>
    <property type="molecule type" value="Genomic_DNA"/>
</dbReference>
<dbReference type="EC" id="5.1.3.3" evidence="5"/>
<dbReference type="GO" id="GO:0016853">
    <property type="term" value="F:isomerase activity"/>
    <property type="evidence" value="ECO:0007669"/>
    <property type="project" value="UniProtKB-KW"/>
</dbReference>
<evidence type="ECO:0000313" key="7">
    <source>
        <dbReference type="Proteomes" id="UP001595528"/>
    </source>
</evidence>
<proteinExistence type="inferred from homology"/>
<evidence type="ECO:0000256" key="5">
    <source>
        <dbReference type="PIRNR" id="PIRNR005096"/>
    </source>
</evidence>
<dbReference type="RefSeq" id="WP_379900161.1">
    <property type="nucleotide sequence ID" value="NZ_JBHRTR010000025.1"/>
</dbReference>
<evidence type="ECO:0000313" key="6">
    <source>
        <dbReference type="EMBL" id="MFC3227736.1"/>
    </source>
</evidence>
<protein>
    <recommendedName>
        <fullName evidence="5">Aldose 1-epimerase</fullName>
        <ecNumber evidence="5">5.1.3.3</ecNumber>
    </recommendedName>
</protein>
<comment type="catalytic activity">
    <reaction evidence="5">
        <text>alpha-D-glucose = beta-D-glucose</text>
        <dbReference type="Rhea" id="RHEA:10264"/>
        <dbReference type="ChEBI" id="CHEBI:15903"/>
        <dbReference type="ChEBI" id="CHEBI:17925"/>
        <dbReference type="EC" id="5.1.3.3"/>
    </reaction>
</comment>
<keyword evidence="3 5" id="KW-0413">Isomerase</keyword>
<dbReference type="PANTHER" id="PTHR10091">
    <property type="entry name" value="ALDOSE-1-EPIMERASE"/>
    <property type="match status" value="1"/>
</dbReference>
<name>A0ABV7L042_9PROT</name>
<evidence type="ECO:0000256" key="3">
    <source>
        <dbReference type="ARBA" id="ARBA00023235"/>
    </source>
</evidence>
<keyword evidence="7" id="KW-1185">Reference proteome</keyword>
<organism evidence="6 7">
    <name type="scientific">Marinibaculum pumilum</name>
    <dbReference type="NCBI Taxonomy" id="1766165"/>
    <lineage>
        <taxon>Bacteria</taxon>
        <taxon>Pseudomonadati</taxon>
        <taxon>Pseudomonadota</taxon>
        <taxon>Alphaproteobacteria</taxon>
        <taxon>Rhodospirillales</taxon>
        <taxon>Rhodospirillaceae</taxon>
        <taxon>Marinibaculum</taxon>
    </lineage>
</organism>
<evidence type="ECO:0000256" key="4">
    <source>
        <dbReference type="ARBA" id="ARBA00023277"/>
    </source>
</evidence>
<sequence>MTAGPAPFGRMPDGRAVERFRIAGGRLTADILTYGATVQDLRLDGIGHPLVLGAPELAPYLQRMPYFGAIVGRFANRIAGGRFRLDGRDCRTDRNFRGRHTLHGGSIGTGQRLWQLQALRDDSATLALDLADGEMGFPGAMQVTATYTLTADDALQVEIAAETDAATPCSFAHHSYFNLDGGADICGHRLRVDADRYLPVDADLIPAGQPAPVAGTPFDFRTPRPIGRHGIDHNFCLSDVAPAADAPLRTVARLSGTAGGLHMDIETAQPGLQAYDGAQFDGLPGLEGRRYGAFAGITLESQAWPDAPNRPDFPAAILRPGQRYRNLTRYVFGRD</sequence>
<comment type="caution">
    <text evidence="6">The sequence shown here is derived from an EMBL/GenBank/DDBJ whole genome shotgun (WGS) entry which is preliminary data.</text>
</comment>
<dbReference type="PANTHER" id="PTHR10091:SF49">
    <property type="entry name" value="ALDOSE 1-EPIMERASE"/>
    <property type="match status" value="1"/>
</dbReference>
<dbReference type="InterPro" id="IPR047215">
    <property type="entry name" value="Galactose_mutarotase-like"/>
</dbReference>
<gene>
    <name evidence="6" type="ORF">ACFOGJ_10865</name>
</gene>
<dbReference type="InterPro" id="IPR015443">
    <property type="entry name" value="Aldose_1-epimerase"/>
</dbReference>
<evidence type="ECO:0000256" key="2">
    <source>
        <dbReference type="ARBA" id="ARBA00006206"/>
    </source>
</evidence>
<dbReference type="CDD" id="cd09019">
    <property type="entry name" value="galactose_mutarotase_like"/>
    <property type="match status" value="1"/>
</dbReference>
<dbReference type="Gene3D" id="2.70.98.10">
    <property type="match status" value="1"/>
</dbReference>
<comment type="pathway">
    <text evidence="1 5">Carbohydrate metabolism; hexose metabolism.</text>
</comment>
<evidence type="ECO:0000256" key="1">
    <source>
        <dbReference type="ARBA" id="ARBA00005028"/>
    </source>
</evidence>
<dbReference type="NCBIfam" id="NF008277">
    <property type="entry name" value="PRK11055.1"/>
    <property type="match status" value="1"/>
</dbReference>
<dbReference type="SUPFAM" id="SSF74650">
    <property type="entry name" value="Galactose mutarotase-like"/>
    <property type="match status" value="1"/>
</dbReference>
<dbReference type="InterPro" id="IPR014718">
    <property type="entry name" value="GH-type_carb-bd"/>
</dbReference>